<evidence type="ECO:0000256" key="1">
    <source>
        <dbReference type="ARBA" id="ARBA00004651"/>
    </source>
</evidence>
<dbReference type="PANTHER" id="PTHR40077:SF1">
    <property type="entry name" value="MEMBRANE PROTEIN"/>
    <property type="match status" value="1"/>
</dbReference>
<evidence type="ECO:0000313" key="9">
    <source>
        <dbReference type="Proteomes" id="UP001163328"/>
    </source>
</evidence>
<organism evidence="8 9">
    <name type="scientific">Flavobacterium agricola</name>
    <dbReference type="NCBI Taxonomy" id="2870839"/>
    <lineage>
        <taxon>Bacteria</taxon>
        <taxon>Pseudomonadati</taxon>
        <taxon>Bacteroidota</taxon>
        <taxon>Flavobacteriia</taxon>
        <taxon>Flavobacteriales</taxon>
        <taxon>Flavobacteriaceae</taxon>
        <taxon>Flavobacterium</taxon>
    </lineage>
</organism>
<keyword evidence="2" id="KW-1003">Cell membrane</keyword>
<protein>
    <submittedName>
        <fullName evidence="8">DUF3817 domain-containing protein</fullName>
    </submittedName>
</protein>
<comment type="subcellular location">
    <subcellularLocation>
        <location evidence="1">Cell membrane</location>
        <topology evidence="1">Multi-pass membrane protein</topology>
    </subcellularLocation>
</comment>
<proteinExistence type="predicted"/>
<sequence length="94" mass="11319">MLKQFKIIAFLEGISWILLFYNMFINKYFFPDMYQTLLKPFGWIHGLFFIVYIVLAVLLIKPQKWSFKDVALIFLASLLPFATFWVEYKYCKNA</sequence>
<feature type="transmembrane region" description="Helical" evidence="6">
    <location>
        <begin position="7"/>
        <end position="29"/>
    </location>
</feature>
<dbReference type="Proteomes" id="UP001163328">
    <property type="component" value="Chromosome"/>
</dbReference>
<feature type="domain" description="DUF3817" evidence="7">
    <location>
        <begin position="2"/>
        <end position="90"/>
    </location>
</feature>
<reference evidence="8" key="1">
    <citation type="submission" date="2021-08" db="EMBL/GenBank/DDBJ databases">
        <title>Flavobacterium sp. strain CC-SYL302.</title>
        <authorList>
            <person name="Lin S.-Y."/>
            <person name="Lee T.-H."/>
            <person name="Young C.-C."/>
        </authorList>
    </citation>
    <scope>NUCLEOTIDE SEQUENCE</scope>
    <source>
        <strain evidence="8">CC-SYL302</strain>
    </source>
</reference>
<keyword evidence="3 6" id="KW-0812">Transmembrane</keyword>
<keyword evidence="5 6" id="KW-0472">Membrane</keyword>
<evidence type="ECO:0000256" key="4">
    <source>
        <dbReference type="ARBA" id="ARBA00022989"/>
    </source>
</evidence>
<keyword evidence="9" id="KW-1185">Reference proteome</keyword>
<dbReference type="RefSeq" id="WP_264434628.1">
    <property type="nucleotide sequence ID" value="NZ_CP081495.1"/>
</dbReference>
<dbReference type="PANTHER" id="PTHR40077">
    <property type="entry name" value="MEMBRANE PROTEIN-RELATED"/>
    <property type="match status" value="1"/>
</dbReference>
<dbReference type="EMBL" id="CP081495">
    <property type="protein sequence ID" value="UYW02134.1"/>
    <property type="molecule type" value="Genomic_DNA"/>
</dbReference>
<feature type="transmembrane region" description="Helical" evidence="6">
    <location>
        <begin position="67"/>
        <end position="86"/>
    </location>
</feature>
<evidence type="ECO:0000256" key="6">
    <source>
        <dbReference type="SAM" id="Phobius"/>
    </source>
</evidence>
<accession>A0ABY6M0P8</accession>
<dbReference type="InterPro" id="IPR023845">
    <property type="entry name" value="DUF3817_TM"/>
</dbReference>
<dbReference type="Pfam" id="PF12823">
    <property type="entry name" value="DUF3817"/>
    <property type="match status" value="1"/>
</dbReference>
<name>A0ABY6M0P8_9FLAO</name>
<evidence type="ECO:0000256" key="5">
    <source>
        <dbReference type="ARBA" id="ARBA00023136"/>
    </source>
</evidence>
<gene>
    <name evidence="8" type="ORF">K5I29_04330</name>
</gene>
<evidence type="ECO:0000259" key="7">
    <source>
        <dbReference type="Pfam" id="PF12823"/>
    </source>
</evidence>
<evidence type="ECO:0000256" key="2">
    <source>
        <dbReference type="ARBA" id="ARBA00022475"/>
    </source>
</evidence>
<dbReference type="NCBIfam" id="TIGR03954">
    <property type="entry name" value="integ_memb_HG"/>
    <property type="match status" value="1"/>
</dbReference>
<evidence type="ECO:0000256" key="3">
    <source>
        <dbReference type="ARBA" id="ARBA00022692"/>
    </source>
</evidence>
<feature type="transmembrane region" description="Helical" evidence="6">
    <location>
        <begin position="41"/>
        <end position="60"/>
    </location>
</feature>
<evidence type="ECO:0000313" key="8">
    <source>
        <dbReference type="EMBL" id="UYW02134.1"/>
    </source>
</evidence>
<keyword evidence="4 6" id="KW-1133">Transmembrane helix</keyword>